<gene>
    <name evidence="2" type="ORF">P7K49_012134</name>
</gene>
<protein>
    <submittedName>
        <fullName evidence="2">Uncharacterized protein</fullName>
    </submittedName>
</protein>
<comment type="caution">
    <text evidence="2">The sequence shown here is derived from an EMBL/GenBank/DDBJ whole genome shotgun (WGS) entry which is preliminary data.</text>
</comment>
<feature type="region of interest" description="Disordered" evidence="1">
    <location>
        <begin position="161"/>
        <end position="202"/>
    </location>
</feature>
<accession>A0ABQ9VW60</accession>
<feature type="compositionally biased region" description="Low complexity" evidence="1">
    <location>
        <begin position="166"/>
        <end position="180"/>
    </location>
</feature>
<evidence type="ECO:0000313" key="2">
    <source>
        <dbReference type="EMBL" id="KAK2112387.1"/>
    </source>
</evidence>
<keyword evidence="3" id="KW-1185">Reference proteome</keyword>
<evidence type="ECO:0000313" key="3">
    <source>
        <dbReference type="Proteomes" id="UP001266305"/>
    </source>
</evidence>
<dbReference type="EMBL" id="JASSZA010000005">
    <property type="protein sequence ID" value="KAK2112387.1"/>
    <property type="molecule type" value="Genomic_DNA"/>
</dbReference>
<evidence type="ECO:0000256" key="1">
    <source>
        <dbReference type="SAM" id="MobiDB-lite"/>
    </source>
</evidence>
<sequence length="308" mass="33877">MASVACTSARIRPRPHSRISPASAHIARIRAHRPHPRTSPTSAHIYSHPHTSPASAHIRPHPPVAAHNQAHPPPHKCTHITHIRAHPPALAQISTHPRTYARIGAKTPASAYIQAHLRTRTSFRISVHPRTPISFRISAYPGTSAHIRPYRPHQRTFARIRPHPPASVHSSASAHISVHPGTSARISEHPPTSAHIQEHPRTSRHICRHLPASAHFARIHRHTAASPPLPLPHPRSFFPAPSASLGTSNHKQDRAQQRDIKRRPGFDGAACEHVVWRPAEGRGCRNRFQTFCAGPVLGRTGPRGNSSA</sequence>
<organism evidence="2 3">
    <name type="scientific">Saguinus oedipus</name>
    <name type="common">Cotton-top tamarin</name>
    <name type="synonym">Oedipomidas oedipus</name>
    <dbReference type="NCBI Taxonomy" id="9490"/>
    <lineage>
        <taxon>Eukaryota</taxon>
        <taxon>Metazoa</taxon>
        <taxon>Chordata</taxon>
        <taxon>Craniata</taxon>
        <taxon>Vertebrata</taxon>
        <taxon>Euteleostomi</taxon>
        <taxon>Mammalia</taxon>
        <taxon>Eutheria</taxon>
        <taxon>Euarchontoglires</taxon>
        <taxon>Primates</taxon>
        <taxon>Haplorrhini</taxon>
        <taxon>Platyrrhini</taxon>
        <taxon>Cebidae</taxon>
        <taxon>Callitrichinae</taxon>
        <taxon>Saguinus</taxon>
    </lineage>
</organism>
<proteinExistence type="predicted"/>
<feature type="region of interest" description="Disordered" evidence="1">
    <location>
        <begin position="224"/>
        <end position="260"/>
    </location>
</feature>
<name>A0ABQ9VW60_SAGOE</name>
<dbReference type="Proteomes" id="UP001266305">
    <property type="component" value="Unassembled WGS sequence"/>
</dbReference>
<reference evidence="2 3" key="1">
    <citation type="submission" date="2023-05" db="EMBL/GenBank/DDBJ databases">
        <title>B98-5 Cell Line De Novo Hybrid Assembly: An Optical Mapping Approach.</title>
        <authorList>
            <person name="Kananen K."/>
            <person name="Auerbach J.A."/>
            <person name="Kautto E."/>
            <person name="Blachly J.S."/>
        </authorList>
    </citation>
    <scope>NUCLEOTIDE SEQUENCE [LARGE SCALE GENOMIC DNA]</scope>
    <source>
        <strain evidence="2">B95-8</strain>
        <tissue evidence="2">Cell line</tissue>
    </source>
</reference>
<feature type="compositionally biased region" description="Basic and acidic residues" evidence="1">
    <location>
        <begin position="250"/>
        <end position="260"/>
    </location>
</feature>